<gene>
    <name evidence="4" type="ORF">SAMN05421642_12467</name>
</gene>
<dbReference type="AlphaFoldDB" id="A0A239MZB9"/>
<name>A0A239MZB9_9NOCA</name>
<dbReference type="RefSeq" id="WP_089252074.1">
    <property type="nucleotide sequence ID" value="NZ_FZOW01000024.1"/>
</dbReference>
<organism evidence="4 5">
    <name type="scientific">Rhodococcoides kyotonense</name>
    <dbReference type="NCBI Taxonomy" id="398843"/>
    <lineage>
        <taxon>Bacteria</taxon>
        <taxon>Bacillati</taxon>
        <taxon>Actinomycetota</taxon>
        <taxon>Actinomycetes</taxon>
        <taxon>Mycobacteriales</taxon>
        <taxon>Nocardiaceae</taxon>
        <taxon>Rhodococcoides</taxon>
    </lineage>
</organism>
<protein>
    <submittedName>
        <fullName evidence="4">TIGR03084 family protein</fullName>
    </submittedName>
</protein>
<dbReference type="InterPro" id="IPR013917">
    <property type="entry name" value="tRNA_wybutosine-synth"/>
</dbReference>
<sequence>MALDYPALLDELRVESATLTKLLAGLTDSDWDIDTPASGWSVRDQVTHLAYFDDTANDALRNPSRFRIDATELTKNGTDFPDRIAELYRPVTPTDLLLWFERSRTDLLATFENAGPRDRAPWYGPDMSAASSVTARLMETWAHGQDIYDALGVVHPTSPGLRSISHLGISTFAFVHTLNGREVPTSPVRVELTAPDSDEVWTWGPDDAEDRVTGPAGDFALAVTQRRHLTDTELTVTGSTARSWMTIAQAFAGAPGSGRAPTATVGTTSGGHS</sequence>
<accession>A0A239MZB9</accession>
<dbReference type="SUPFAM" id="SSF109854">
    <property type="entry name" value="DinB/YfiT-like putative metalloenzymes"/>
    <property type="match status" value="1"/>
</dbReference>
<evidence type="ECO:0000313" key="4">
    <source>
        <dbReference type="EMBL" id="SNT47542.1"/>
    </source>
</evidence>
<dbReference type="GO" id="GO:0046872">
    <property type="term" value="F:metal ion binding"/>
    <property type="evidence" value="ECO:0007669"/>
    <property type="project" value="InterPro"/>
</dbReference>
<feature type="region of interest" description="Disordered" evidence="1">
    <location>
        <begin position="254"/>
        <end position="273"/>
    </location>
</feature>
<feature type="domain" description="Mycothiol-dependent maleylpyruvate isomerase metal-binding" evidence="3">
    <location>
        <begin position="13"/>
        <end position="147"/>
    </location>
</feature>
<proteinExistence type="predicted"/>
<dbReference type="InterPro" id="IPR024344">
    <property type="entry name" value="MDMPI_metal-binding"/>
</dbReference>
<dbReference type="NCBIfam" id="TIGR03083">
    <property type="entry name" value="maleylpyruvate isomerase family mycothiol-dependent enzyme"/>
    <property type="match status" value="1"/>
</dbReference>
<dbReference type="OrthoDB" id="113180at2"/>
<dbReference type="InterPro" id="IPR017518">
    <property type="entry name" value="CHP03084"/>
</dbReference>
<reference evidence="5" key="1">
    <citation type="submission" date="2017-06" db="EMBL/GenBank/DDBJ databases">
        <authorList>
            <person name="Varghese N."/>
            <person name="Submissions S."/>
        </authorList>
    </citation>
    <scope>NUCLEOTIDE SEQUENCE [LARGE SCALE GENOMIC DNA]</scope>
    <source>
        <strain evidence="5">JCM 23211</strain>
    </source>
</reference>
<dbReference type="Pfam" id="PF11716">
    <property type="entry name" value="MDMPI_N"/>
    <property type="match status" value="1"/>
</dbReference>
<evidence type="ECO:0000256" key="1">
    <source>
        <dbReference type="SAM" id="MobiDB-lite"/>
    </source>
</evidence>
<evidence type="ECO:0000259" key="2">
    <source>
        <dbReference type="Pfam" id="PF08608"/>
    </source>
</evidence>
<dbReference type="NCBIfam" id="TIGR03084">
    <property type="entry name" value="TIGR03084 family metal-binding protein"/>
    <property type="match status" value="1"/>
</dbReference>
<dbReference type="InterPro" id="IPR017517">
    <property type="entry name" value="Maleyloyr_isom"/>
</dbReference>
<evidence type="ECO:0000313" key="5">
    <source>
        <dbReference type="Proteomes" id="UP000198327"/>
    </source>
</evidence>
<dbReference type="EMBL" id="FZOW01000024">
    <property type="protein sequence ID" value="SNT47542.1"/>
    <property type="molecule type" value="Genomic_DNA"/>
</dbReference>
<evidence type="ECO:0000259" key="3">
    <source>
        <dbReference type="Pfam" id="PF11716"/>
    </source>
</evidence>
<dbReference type="Proteomes" id="UP000198327">
    <property type="component" value="Unassembled WGS sequence"/>
</dbReference>
<feature type="domain" description="tRNA wybutosine-synthesis" evidence="2">
    <location>
        <begin position="185"/>
        <end position="232"/>
    </location>
</feature>
<dbReference type="InterPro" id="IPR034660">
    <property type="entry name" value="DinB/YfiT-like"/>
</dbReference>
<dbReference type="Gene3D" id="1.20.120.450">
    <property type="entry name" value="dinb family like domain"/>
    <property type="match status" value="1"/>
</dbReference>
<keyword evidence="5" id="KW-1185">Reference proteome</keyword>
<dbReference type="Pfam" id="PF08608">
    <property type="entry name" value="Wyosine_form"/>
    <property type="match status" value="1"/>
</dbReference>